<dbReference type="RefSeq" id="WP_344959069.1">
    <property type="nucleotide sequence ID" value="NZ_BAAAZG010000081.1"/>
</dbReference>
<evidence type="ECO:0000256" key="2">
    <source>
        <dbReference type="ARBA" id="ARBA00023002"/>
    </source>
</evidence>
<dbReference type="PIRSF" id="PIRSF000103">
    <property type="entry name" value="HIBADH"/>
    <property type="match status" value="1"/>
</dbReference>
<dbReference type="PANTHER" id="PTHR43580:SF2">
    <property type="entry name" value="CYTOKINE-LIKE NUCLEAR FACTOR N-PAC"/>
    <property type="match status" value="1"/>
</dbReference>
<feature type="domain" description="NADPH-dependent reductive aminase-like C-terminal" evidence="4">
    <location>
        <begin position="160"/>
        <end position="273"/>
    </location>
</feature>
<dbReference type="Proteomes" id="UP001500683">
    <property type="component" value="Unassembled WGS sequence"/>
</dbReference>
<sequence length="282" mass="29287">MSAPVTVIGLGAMGSVMAEVLLRNGHPVTVWNRTASKADPLVAKGATLTGSAAAAVAASDLVVISQIDYQAMYDSLAGDTSALRGKVLANLSADTPAELRRAAAWASAHGAELVAGGIMVPPPGIGQPGSYTFYSGPEAALERHRATLAELSEVAYVGADHGLAMIYYKALLNLFWTILTGYGQSAALLRSAGLAAKDLRPFVTKMLTDLAGDGPMGFVGHLTEQIDGGVPHDEGILAVRVADMAQIVHTFKDAGVDTGVAEAYLDLFRRDLDSALKTAEKP</sequence>
<proteinExistence type="inferred from homology"/>
<comment type="caution">
    <text evidence="5">The sequence shown here is derived from an EMBL/GenBank/DDBJ whole genome shotgun (WGS) entry which is preliminary data.</text>
</comment>
<reference evidence="6" key="1">
    <citation type="journal article" date="2019" name="Int. J. Syst. Evol. Microbiol.">
        <title>The Global Catalogue of Microorganisms (GCM) 10K type strain sequencing project: providing services to taxonomists for standard genome sequencing and annotation.</title>
        <authorList>
            <consortium name="The Broad Institute Genomics Platform"/>
            <consortium name="The Broad Institute Genome Sequencing Center for Infectious Disease"/>
            <person name="Wu L."/>
            <person name="Ma J."/>
        </authorList>
    </citation>
    <scope>NUCLEOTIDE SEQUENCE [LARGE SCALE GENOMIC DNA]</scope>
    <source>
        <strain evidence="6">JCM 16702</strain>
    </source>
</reference>
<dbReference type="InterPro" id="IPR006115">
    <property type="entry name" value="6PGDH_NADP-bd"/>
</dbReference>
<name>A0ABP7X6F6_9ACTN</name>
<organism evidence="5 6">
    <name type="scientific">Actinomadura miaoliensis</name>
    <dbReference type="NCBI Taxonomy" id="430685"/>
    <lineage>
        <taxon>Bacteria</taxon>
        <taxon>Bacillati</taxon>
        <taxon>Actinomycetota</taxon>
        <taxon>Actinomycetes</taxon>
        <taxon>Streptosporangiales</taxon>
        <taxon>Thermomonosporaceae</taxon>
        <taxon>Actinomadura</taxon>
    </lineage>
</organism>
<evidence type="ECO:0000313" key="5">
    <source>
        <dbReference type="EMBL" id="GAA4105277.1"/>
    </source>
</evidence>
<keyword evidence="6" id="KW-1185">Reference proteome</keyword>
<dbReference type="InterPro" id="IPR013328">
    <property type="entry name" value="6PGD_dom2"/>
</dbReference>
<dbReference type="InterPro" id="IPR051265">
    <property type="entry name" value="HIBADH-related_NP60_sf"/>
</dbReference>
<accession>A0ABP7X6F6</accession>
<feature type="domain" description="6-phosphogluconate dehydrogenase NADP-binding" evidence="3">
    <location>
        <begin position="5"/>
        <end position="157"/>
    </location>
</feature>
<keyword evidence="2" id="KW-0560">Oxidoreductase</keyword>
<evidence type="ECO:0000259" key="4">
    <source>
        <dbReference type="Pfam" id="PF21761"/>
    </source>
</evidence>
<dbReference type="Pfam" id="PF03446">
    <property type="entry name" value="NAD_binding_2"/>
    <property type="match status" value="1"/>
</dbReference>
<comment type="similarity">
    <text evidence="1">Belongs to the HIBADH-related family.</text>
</comment>
<dbReference type="InterPro" id="IPR048666">
    <property type="entry name" value="RedAm-like_C"/>
</dbReference>
<dbReference type="Gene3D" id="3.40.50.720">
    <property type="entry name" value="NAD(P)-binding Rossmann-like Domain"/>
    <property type="match status" value="1"/>
</dbReference>
<dbReference type="InterPro" id="IPR015815">
    <property type="entry name" value="HIBADH-related"/>
</dbReference>
<dbReference type="Pfam" id="PF21761">
    <property type="entry name" value="RedAm-like_C"/>
    <property type="match status" value="1"/>
</dbReference>
<evidence type="ECO:0000256" key="1">
    <source>
        <dbReference type="ARBA" id="ARBA00009080"/>
    </source>
</evidence>
<dbReference type="EMBL" id="BAAAZG010000081">
    <property type="protein sequence ID" value="GAA4105277.1"/>
    <property type="molecule type" value="Genomic_DNA"/>
</dbReference>
<dbReference type="InterPro" id="IPR036291">
    <property type="entry name" value="NAD(P)-bd_dom_sf"/>
</dbReference>
<protein>
    <submittedName>
        <fullName evidence="5">NAD(P)-dependent oxidoreductase</fullName>
    </submittedName>
</protein>
<dbReference type="Gene3D" id="1.10.1040.10">
    <property type="entry name" value="N-(1-d-carboxylethyl)-l-norvaline Dehydrogenase, domain 2"/>
    <property type="match status" value="1"/>
</dbReference>
<evidence type="ECO:0000259" key="3">
    <source>
        <dbReference type="Pfam" id="PF03446"/>
    </source>
</evidence>
<dbReference type="PANTHER" id="PTHR43580">
    <property type="entry name" value="OXIDOREDUCTASE GLYR1-RELATED"/>
    <property type="match status" value="1"/>
</dbReference>
<dbReference type="SUPFAM" id="SSF51735">
    <property type="entry name" value="NAD(P)-binding Rossmann-fold domains"/>
    <property type="match status" value="1"/>
</dbReference>
<evidence type="ECO:0000313" key="6">
    <source>
        <dbReference type="Proteomes" id="UP001500683"/>
    </source>
</evidence>
<gene>
    <name evidence="5" type="ORF">GCM10022214_85270</name>
</gene>